<feature type="compositionally biased region" description="Basic residues" evidence="1">
    <location>
        <begin position="83"/>
        <end position="94"/>
    </location>
</feature>
<organism evidence="2 3">
    <name type="scientific">Lepraria finkii</name>
    <dbReference type="NCBI Taxonomy" id="1340010"/>
    <lineage>
        <taxon>Eukaryota</taxon>
        <taxon>Fungi</taxon>
        <taxon>Dikarya</taxon>
        <taxon>Ascomycota</taxon>
        <taxon>Pezizomycotina</taxon>
        <taxon>Lecanoromycetes</taxon>
        <taxon>OSLEUM clade</taxon>
        <taxon>Lecanoromycetidae</taxon>
        <taxon>Lecanorales</taxon>
        <taxon>Lecanorineae</taxon>
        <taxon>Stereocaulaceae</taxon>
        <taxon>Lepraria</taxon>
    </lineage>
</organism>
<accession>A0ABR4ABM4</accession>
<evidence type="ECO:0000256" key="1">
    <source>
        <dbReference type="SAM" id="MobiDB-lite"/>
    </source>
</evidence>
<sequence>MPAPSARVTAKWRSTNCFDKLPDHGVRLSAAGLRFAVPRRRRRATEGAPLSVVDQWKRRSRPTTNGNPECGWGRSSRGGSNRVRPKPQSRRRPARAAWKAQHDDCTAEQSGADRRPTRRVDAELVPGRINWFVEK</sequence>
<proteinExistence type="predicted"/>
<dbReference type="EMBL" id="JBHFEH010000276">
    <property type="protein sequence ID" value="KAL2043274.1"/>
    <property type="molecule type" value="Genomic_DNA"/>
</dbReference>
<comment type="caution">
    <text evidence="2">The sequence shown here is derived from an EMBL/GenBank/DDBJ whole genome shotgun (WGS) entry which is preliminary data.</text>
</comment>
<evidence type="ECO:0000313" key="2">
    <source>
        <dbReference type="EMBL" id="KAL2043274.1"/>
    </source>
</evidence>
<feature type="compositionally biased region" description="Basic and acidic residues" evidence="1">
    <location>
        <begin position="100"/>
        <end position="119"/>
    </location>
</feature>
<gene>
    <name evidence="2" type="ORF">ABVK25_012567</name>
</gene>
<protein>
    <submittedName>
        <fullName evidence="2">Uncharacterized protein</fullName>
    </submittedName>
</protein>
<feature type="non-terminal residue" evidence="2">
    <location>
        <position position="135"/>
    </location>
</feature>
<keyword evidence="3" id="KW-1185">Reference proteome</keyword>
<dbReference type="Proteomes" id="UP001590951">
    <property type="component" value="Unassembled WGS sequence"/>
</dbReference>
<reference evidence="2 3" key="1">
    <citation type="submission" date="2024-09" db="EMBL/GenBank/DDBJ databases">
        <title>Rethinking Asexuality: The Enigmatic Case of Functional Sexual Genes in Lepraria (Stereocaulaceae).</title>
        <authorList>
            <person name="Doellman M."/>
            <person name="Sun Y."/>
            <person name="Barcenas-Pena A."/>
            <person name="Lumbsch H.T."/>
            <person name="Grewe F."/>
        </authorList>
    </citation>
    <scope>NUCLEOTIDE SEQUENCE [LARGE SCALE GENOMIC DNA]</scope>
    <source>
        <strain evidence="2 3">Grewe 0041</strain>
    </source>
</reference>
<evidence type="ECO:0000313" key="3">
    <source>
        <dbReference type="Proteomes" id="UP001590951"/>
    </source>
</evidence>
<feature type="region of interest" description="Disordered" evidence="1">
    <location>
        <begin position="39"/>
        <end position="119"/>
    </location>
</feature>
<feature type="compositionally biased region" description="Low complexity" evidence="1">
    <location>
        <begin position="73"/>
        <end position="82"/>
    </location>
</feature>
<name>A0ABR4ABM4_9LECA</name>